<dbReference type="RefSeq" id="WP_008260630.1">
    <property type="nucleotide sequence ID" value="NZ_CP048751.1"/>
</dbReference>
<name>A0A6G7EGM8_9CAUL</name>
<dbReference type="Proteomes" id="UP000501325">
    <property type="component" value="Chromosome"/>
</dbReference>
<sequence>MSRSLIRRLAGDESGVSAVEFALIAPVMLLFYAGMVDLCQGYMALKRTSHAASAVADLVSQSRTITKADINSIFEVGPAIMAPFASTSMEQRISSVTRVSANKYTLNWSRSWTPDGGAGTKMNKPLVIADAGIPADMFPADGDSIIVAEAYYKYSSPFQQFLPAAEFTRRAYLNPREATVITCSDC</sequence>
<evidence type="ECO:0000313" key="6">
    <source>
        <dbReference type="Proteomes" id="UP000501325"/>
    </source>
</evidence>
<keyword evidence="1" id="KW-0472">Membrane</keyword>
<dbReference type="Proteomes" id="UP000289220">
    <property type="component" value="Unassembled WGS sequence"/>
</dbReference>
<evidence type="ECO:0000256" key="1">
    <source>
        <dbReference type="SAM" id="Phobius"/>
    </source>
</evidence>
<feature type="transmembrane region" description="Helical" evidence="1">
    <location>
        <begin position="21"/>
        <end position="43"/>
    </location>
</feature>
<dbReference type="AlphaFoldDB" id="A0A6G7EGM8"/>
<dbReference type="EMBL" id="CP048751">
    <property type="protein sequence ID" value="QIH72574.1"/>
    <property type="molecule type" value="Genomic_DNA"/>
</dbReference>
<dbReference type="EMBL" id="UXHF01000027">
    <property type="protein sequence ID" value="VDC49964.1"/>
    <property type="molecule type" value="Genomic_DNA"/>
</dbReference>
<evidence type="ECO:0000313" key="5">
    <source>
        <dbReference type="Proteomes" id="UP000289220"/>
    </source>
</evidence>
<keyword evidence="1" id="KW-1133">Transmembrane helix</keyword>
<protein>
    <submittedName>
        <fullName evidence="3">Pilus assembly protein</fullName>
    </submittedName>
</protein>
<reference evidence="3 6" key="2">
    <citation type="submission" date="2020-01" db="EMBL/GenBank/DDBJ databases">
        <authorList>
            <person name="Wang S."/>
        </authorList>
    </citation>
    <scope>NUCLEOTIDE SEQUENCE [LARGE SCALE GENOMIC DNA]</scope>
    <source>
        <strain evidence="3 6">D151-2-6</strain>
    </source>
</reference>
<dbReference type="Pfam" id="PF07811">
    <property type="entry name" value="TadE"/>
    <property type="match status" value="1"/>
</dbReference>
<evidence type="ECO:0000259" key="2">
    <source>
        <dbReference type="Pfam" id="PF07811"/>
    </source>
</evidence>
<reference evidence="4 5" key="1">
    <citation type="submission" date="2018-11" db="EMBL/GenBank/DDBJ databases">
        <authorList>
            <person name="Peiro R."/>
            <person name="Begona"/>
            <person name="Cbmso G."/>
            <person name="Lopez M."/>
            <person name="Gonzalez S."/>
            <person name="Sacristan E."/>
            <person name="Castillo E."/>
        </authorList>
    </citation>
    <scope>NUCLEOTIDE SEQUENCE [LARGE SCALE GENOMIC DNA]</scope>
    <source>
        <strain evidence="4">Brev_genome</strain>
    </source>
</reference>
<feature type="domain" description="TadE-like" evidence="2">
    <location>
        <begin position="15"/>
        <end position="56"/>
    </location>
</feature>
<evidence type="ECO:0000313" key="3">
    <source>
        <dbReference type="EMBL" id="QIH72574.1"/>
    </source>
</evidence>
<keyword evidence="5" id="KW-1185">Reference proteome</keyword>
<accession>A0A6G7EGM8</accession>
<evidence type="ECO:0000313" key="4">
    <source>
        <dbReference type="EMBL" id="VDC49964.1"/>
    </source>
</evidence>
<gene>
    <name evidence="4" type="ORF">BREV_BREV_01613</name>
    <name evidence="3" type="ORF">GYM46_06175</name>
</gene>
<proteinExistence type="predicted"/>
<dbReference type="InterPro" id="IPR012495">
    <property type="entry name" value="TadE-like_dom"/>
</dbReference>
<organism evidence="4 5">
    <name type="scientific">Brevundimonas mediterranea</name>
    <dbReference type="NCBI Taxonomy" id="74329"/>
    <lineage>
        <taxon>Bacteria</taxon>
        <taxon>Pseudomonadati</taxon>
        <taxon>Pseudomonadota</taxon>
        <taxon>Alphaproteobacteria</taxon>
        <taxon>Caulobacterales</taxon>
        <taxon>Caulobacteraceae</taxon>
        <taxon>Brevundimonas</taxon>
    </lineage>
</organism>
<keyword evidence="1" id="KW-0812">Transmembrane</keyword>
<dbReference type="KEGG" id="bmed:GYM46_06175"/>